<evidence type="ECO:0000256" key="2">
    <source>
        <dbReference type="ARBA" id="ARBA00023125"/>
    </source>
</evidence>
<dbReference type="SMART" id="SM00345">
    <property type="entry name" value="HTH_GNTR"/>
    <property type="match status" value="1"/>
</dbReference>
<dbReference type="GO" id="GO:0003700">
    <property type="term" value="F:DNA-binding transcription factor activity"/>
    <property type="evidence" value="ECO:0007669"/>
    <property type="project" value="InterPro"/>
</dbReference>
<dbReference type="RefSeq" id="WP_088749726.1">
    <property type="nucleotide sequence ID" value="NZ_NJGU01000001.1"/>
</dbReference>
<dbReference type="Gene3D" id="1.20.120.530">
    <property type="entry name" value="GntR ligand-binding domain-like"/>
    <property type="match status" value="1"/>
</dbReference>
<dbReference type="PANTHER" id="PTHR43537:SF49">
    <property type="entry name" value="TRANSCRIPTIONAL REGULATORY PROTEIN"/>
    <property type="match status" value="1"/>
</dbReference>
<protein>
    <submittedName>
        <fullName evidence="5">Transcriptional regulator</fullName>
    </submittedName>
</protein>
<dbReference type="Gene3D" id="1.10.10.10">
    <property type="entry name" value="Winged helix-like DNA-binding domain superfamily/Winged helix DNA-binding domain"/>
    <property type="match status" value="1"/>
</dbReference>
<dbReference type="Pfam" id="PF07729">
    <property type="entry name" value="FCD"/>
    <property type="match status" value="1"/>
</dbReference>
<sequence length="213" mass="23742">MSEAKTAPATIVERIADALRTRIVRGEIAGGAALRQDHIAEEFQSSHVPVREAFRQLEAQGLAIALPRRGVRVTELDPVVIKENVVMRASLELLALKHGAPRFSSLHIDRLQEAHEACSQAASLVEWDAANNLFHDILSSECGMPRLLAVLRQLQLTNSRYLFSTGMKRGWQPRSDHDHMLIIDALKEKKTERALQLLSMHIGTMERVGFKAG</sequence>
<dbReference type="CDD" id="cd07377">
    <property type="entry name" value="WHTH_GntR"/>
    <property type="match status" value="1"/>
</dbReference>
<evidence type="ECO:0000256" key="1">
    <source>
        <dbReference type="ARBA" id="ARBA00023015"/>
    </source>
</evidence>
<dbReference type="PROSITE" id="PS50949">
    <property type="entry name" value="HTH_GNTR"/>
    <property type="match status" value="1"/>
</dbReference>
<dbReference type="PANTHER" id="PTHR43537">
    <property type="entry name" value="TRANSCRIPTIONAL REGULATOR, GNTR FAMILY"/>
    <property type="match status" value="1"/>
</dbReference>
<dbReference type="InterPro" id="IPR000524">
    <property type="entry name" value="Tscrpt_reg_HTH_GntR"/>
</dbReference>
<dbReference type="AlphaFoldDB" id="A0A246WU50"/>
<dbReference type="InterPro" id="IPR011711">
    <property type="entry name" value="GntR_C"/>
</dbReference>
<keyword evidence="1" id="KW-0805">Transcription regulation</keyword>
<dbReference type="InterPro" id="IPR008920">
    <property type="entry name" value="TF_FadR/GntR_C"/>
</dbReference>
<evidence type="ECO:0000256" key="3">
    <source>
        <dbReference type="ARBA" id="ARBA00023163"/>
    </source>
</evidence>
<dbReference type="Pfam" id="PF00392">
    <property type="entry name" value="GntR"/>
    <property type="match status" value="1"/>
</dbReference>
<dbReference type="SUPFAM" id="SSF46785">
    <property type="entry name" value="Winged helix' DNA-binding domain"/>
    <property type="match status" value="1"/>
</dbReference>
<accession>A0A246WU50</accession>
<dbReference type="GO" id="GO:0003677">
    <property type="term" value="F:DNA binding"/>
    <property type="evidence" value="ECO:0007669"/>
    <property type="project" value="UniProtKB-KW"/>
</dbReference>
<keyword evidence="3" id="KW-0804">Transcription</keyword>
<dbReference type="SMART" id="SM00895">
    <property type="entry name" value="FCD"/>
    <property type="match status" value="1"/>
</dbReference>
<dbReference type="InterPro" id="IPR036390">
    <property type="entry name" value="WH_DNA-bd_sf"/>
</dbReference>
<reference evidence="5 6" key="1">
    <citation type="submission" date="2017-06" db="EMBL/GenBank/DDBJ databases">
        <title>Herbaspirillum phytohormonus sp. nov., isolated from the root nodule of Robinia pseudoacacia in lead-zinc mine.</title>
        <authorList>
            <person name="Fan M."/>
            <person name="Lin Y."/>
        </authorList>
    </citation>
    <scope>NUCLEOTIDE SEQUENCE [LARGE SCALE GENOMIC DNA]</scope>
    <source>
        <strain evidence="5 6">HZ10</strain>
    </source>
</reference>
<dbReference type="Proteomes" id="UP000197596">
    <property type="component" value="Unassembled WGS sequence"/>
</dbReference>
<name>A0A246WU50_9BURK</name>
<dbReference type="EMBL" id="NJGU01000001">
    <property type="protein sequence ID" value="OWY30589.1"/>
    <property type="molecule type" value="Genomic_DNA"/>
</dbReference>
<dbReference type="SUPFAM" id="SSF48008">
    <property type="entry name" value="GntR ligand-binding domain-like"/>
    <property type="match status" value="1"/>
</dbReference>
<proteinExistence type="predicted"/>
<keyword evidence="2" id="KW-0238">DNA-binding</keyword>
<gene>
    <name evidence="5" type="ORF">CEJ42_00425</name>
</gene>
<evidence type="ECO:0000313" key="6">
    <source>
        <dbReference type="Proteomes" id="UP000197596"/>
    </source>
</evidence>
<dbReference type="InterPro" id="IPR036388">
    <property type="entry name" value="WH-like_DNA-bd_sf"/>
</dbReference>
<feature type="domain" description="HTH gntR-type" evidence="4">
    <location>
        <begin position="9"/>
        <end position="76"/>
    </location>
</feature>
<evidence type="ECO:0000313" key="5">
    <source>
        <dbReference type="EMBL" id="OWY30589.1"/>
    </source>
</evidence>
<organism evidence="5 6">
    <name type="scientific">Herbaspirillum robiniae</name>
    <dbReference type="NCBI Taxonomy" id="2014887"/>
    <lineage>
        <taxon>Bacteria</taxon>
        <taxon>Pseudomonadati</taxon>
        <taxon>Pseudomonadota</taxon>
        <taxon>Betaproteobacteria</taxon>
        <taxon>Burkholderiales</taxon>
        <taxon>Oxalobacteraceae</taxon>
        <taxon>Herbaspirillum</taxon>
    </lineage>
</organism>
<comment type="caution">
    <text evidence="5">The sequence shown here is derived from an EMBL/GenBank/DDBJ whole genome shotgun (WGS) entry which is preliminary data.</text>
</comment>
<evidence type="ECO:0000259" key="4">
    <source>
        <dbReference type="PROSITE" id="PS50949"/>
    </source>
</evidence>